<gene>
    <name evidence="1" type="ORF">TSUD_376870</name>
</gene>
<proteinExistence type="predicted"/>
<protein>
    <submittedName>
        <fullName evidence="1">Uncharacterized protein</fullName>
    </submittedName>
</protein>
<dbReference type="AlphaFoldDB" id="A0A2Z6LVG0"/>
<name>A0A2Z6LVG0_TRISU</name>
<evidence type="ECO:0000313" key="2">
    <source>
        <dbReference type="Proteomes" id="UP000242715"/>
    </source>
</evidence>
<reference evidence="2" key="1">
    <citation type="journal article" date="2017" name="Front. Plant Sci.">
        <title>Climate Clever Clovers: New Paradigm to Reduce the Environmental Footprint of Ruminants by Breeding Low Methanogenic Forages Utilizing Haplotype Variation.</title>
        <authorList>
            <person name="Kaur P."/>
            <person name="Appels R."/>
            <person name="Bayer P.E."/>
            <person name="Keeble-Gagnere G."/>
            <person name="Wang J."/>
            <person name="Hirakawa H."/>
            <person name="Shirasawa K."/>
            <person name="Vercoe P."/>
            <person name="Stefanova K."/>
            <person name="Durmic Z."/>
            <person name="Nichols P."/>
            <person name="Revell C."/>
            <person name="Isobe S.N."/>
            <person name="Edwards D."/>
            <person name="Erskine W."/>
        </authorList>
    </citation>
    <scope>NUCLEOTIDE SEQUENCE [LARGE SCALE GENOMIC DNA]</scope>
    <source>
        <strain evidence="2">cv. Daliak</strain>
    </source>
</reference>
<sequence length="204" mass="22947">MVEICSGLAPGVKRVESEGDCWKWGEDSCAVKSAYQLKTEGEEEEDCNWFKDVWNPLIPSNMSTLALKLEKAGLDYGDMTSELSVYINRLNFFPRLILIMSLSNSLGTEVLFCCLSHLVARREIPRFNIVDTLIASVVEVVFLFSRSSESRCVCRADLPHSLAKLAVLTELCSLKVLYACVRGRIECRYCCIVPSRTHFGEFAL</sequence>
<keyword evidence="2" id="KW-1185">Reference proteome</keyword>
<organism evidence="1 2">
    <name type="scientific">Trifolium subterraneum</name>
    <name type="common">Subterranean clover</name>
    <dbReference type="NCBI Taxonomy" id="3900"/>
    <lineage>
        <taxon>Eukaryota</taxon>
        <taxon>Viridiplantae</taxon>
        <taxon>Streptophyta</taxon>
        <taxon>Embryophyta</taxon>
        <taxon>Tracheophyta</taxon>
        <taxon>Spermatophyta</taxon>
        <taxon>Magnoliopsida</taxon>
        <taxon>eudicotyledons</taxon>
        <taxon>Gunneridae</taxon>
        <taxon>Pentapetalae</taxon>
        <taxon>rosids</taxon>
        <taxon>fabids</taxon>
        <taxon>Fabales</taxon>
        <taxon>Fabaceae</taxon>
        <taxon>Papilionoideae</taxon>
        <taxon>50 kb inversion clade</taxon>
        <taxon>NPAAA clade</taxon>
        <taxon>Hologalegina</taxon>
        <taxon>IRL clade</taxon>
        <taxon>Trifolieae</taxon>
        <taxon>Trifolium</taxon>
    </lineage>
</organism>
<accession>A0A2Z6LVG0</accession>
<dbReference type="Proteomes" id="UP000242715">
    <property type="component" value="Unassembled WGS sequence"/>
</dbReference>
<dbReference type="EMBL" id="DF973256">
    <property type="protein sequence ID" value="GAU22876.1"/>
    <property type="molecule type" value="Genomic_DNA"/>
</dbReference>
<evidence type="ECO:0000313" key="1">
    <source>
        <dbReference type="EMBL" id="GAU22876.1"/>
    </source>
</evidence>